<comment type="caution">
    <text evidence="1">The sequence shown here is derived from an EMBL/GenBank/DDBJ whole genome shotgun (WGS) entry which is preliminary data.</text>
</comment>
<name>A0ABQ9X0L8_9EUKA</name>
<organism evidence="1 2">
    <name type="scientific">Blattamonas nauphoetae</name>
    <dbReference type="NCBI Taxonomy" id="2049346"/>
    <lineage>
        <taxon>Eukaryota</taxon>
        <taxon>Metamonada</taxon>
        <taxon>Preaxostyla</taxon>
        <taxon>Oxymonadida</taxon>
        <taxon>Blattamonas</taxon>
    </lineage>
</organism>
<gene>
    <name evidence="1" type="ORF">BLNAU_19757</name>
</gene>
<keyword evidence="2" id="KW-1185">Reference proteome</keyword>
<reference evidence="1 2" key="1">
    <citation type="journal article" date="2022" name="bioRxiv">
        <title>Genomics of Preaxostyla Flagellates Illuminates Evolutionary Transitions and the Path Towards Mitochondrial Loss.</title>
        <authorList>
            <person name="Novak L.V.F."/>
            <person name="Treitli S.C."/>
            <person name="Pyrih J."/>
            <person name="Halakuc P."/>
            <person name="Pipaliya S.V."/>
            <person name="Vacek V."/>
            <person name="Brzon O."/>
            <person name="Soukal P."/>
            <person name="Eme L."/>
            <person name="Dacks J.B."/>
            <person name="Karnkowska A."/>
            <person name="Elias M."/>
            <person name="Hampl V."/>
        </authorList>
    </citation>
    <scope>NUCLEOTIDE SEQUENCE [LARGE SCALE GENOMIC DNA]</scope>
    <source>
        <strain evidence="1">NAU3</strain>
        <tissue evidence="1">Gut</tissue>
    </source>
</reference>
<proteinExistence type="predicted"/>
<accession>A0ABQ9X0L8</accession>
<evidence type="ECO:0000313" key="1">
    <source>
        <dbReference type="EMBL" id="KAK2945314.1"/>
    </source>
</evidence>
<sequence length="141" mass="15699">MRRTDSVIASNRPGLVYSSGLSFPNSTFGPTEKHFSFISSKWDVPHIPAFHSHPFNVLAVIHHQPKACIERRTSLWTVNPTLSQVVSVVHGSHFYEPSLLLLNAAITDVSTFSVVPLKQKVGRQLAKKQLIRVPGLHPPLF</sequence>
<evidence type="ECO:0000313" key="2">
    <source>
        <dbReference type="Proteomes" id="UP001281761"/>
    </source>
</evidence>
<dbReference type="EMBL" id="JARBJD010000265">
    <property type="protein sequence ID" value="KAK2945314.1"/>
    <property type="molecule type" value="Genomic_DNA"/>
</dbReference>
<dbReference type="Proteomes" id="UP001281761">
    <property type="component" value="Unassembled WGS sequence"/>
</dbReference>
<protein>
    <submittedName>
        <fullName evidence="1">Uncharacterized protein</fullName>
    </submittedName>
</protein>